<dbReference type="RefSeq" id="WP_117678396.1">
    <property type="nucleotide sequence ID" value="NZ_QSSN01000022.1"/>
</dbReference>
<dbReference type="InterPro" id="IPR002525">
    <property type="entry name" value="Transp_IS110-like_N"/>
</dbReference>
<dbReference type="Pfam" id="PF02371">
    <property type="entry name" value="Transposase_20"/>
    <property type="match status" value="1"/>
</dbReference>
<dbReference type="GO" id="GO:0004803">
    <property type="term" value="F:transposase activity"/>
    <property type="evidence" value="ECO:0007669"/>
    <property type="project" value="InterPro"/>
</dbReference>
<comment type="caution">
    <text evidence="3">The sequence shown here is derived from an EMBL/GenBank/DDBJ whole genome shotgun (WGS) entry which is preliminary data.</text>
</comment>
<organism evidence="3 4">
    <name type="scientific">Phocaeicola vulgatus</name>
    <name type="common">Bacteroides vulgatus</name>
    <dbReference type="NCBI Taxonomy" id="821"/>
    <lineage>
        <taxon>Bacteria</taxon>
        <taxon>Pseudomonadati</taxon>
        <taxon>Bacteroidota</taxon>
        <taxon>Bacteroidia</taxon>
        <taxon>Bacteroidales</taxon>
        <taxon>Bacteroidaceae</taxon>
        <taxon>Phocaeicola</taxon>
    </lineage>
</organism>
<dbReference type="AlphaFoldDB" id="A0A3E4SY79"/>
<evidence type="ECO:0000313" key="3">
    <source>
        <dbReference type="EMBL" id="RGL83821.1"/>
    </source>
</evidence>
<dbReference type="GO" id="GO:0006313">
    <property type="term" value="P:DNA transposition"/>
    <property type="evidence" value="ECO:0007669"/>
    <property type="project" value="InterPro"/>
</dbReference>
<dbReference type="Proteomes" id="UP000261278">
    <property type="component" value="Unassembled WGS sequence"/>
</dbReference>
<evidence type="ECO:0000313" key="4">
    <source>
        <dbReference type="Proteomes" id="UP000261278"/>
    </source>
</evidence>
<dbReference type="PANTHER" id="PTHR33055:SF3">
    <property type="entry name" value="PUTATIVE TRANSPOSASE FOR IS117-RELATED"/>
    <property type="match status" value="1"/>
</dbReference>
<dbReference type="GO" id="GO:0003677">
    <property type="term" value="F:DNA binding"/>
    <property type="evidence" value="ECO:0007669"/>
    <property type="project" value="InterPro"/>
</dbReference>
<feature type="domain" description="Transposase IS116/IS110/IS902 C-terminal" evidence="2">
    <location>
        <begin position="203"/>
        <end position="288"/>
    </location>
</feature>
<evidence type="ECO:0000259" key="1">
    <source>
        <dbReference type="Pfam" id="PF01548"/>
    </source>
</evidence>
<gene>
    <name evidence="3" type="ORF">DXC44_16090</name>
</gene>
<dbReference type="PANTHER" id="PTHR33055">
    <property type="entry name" value="TRANSPOSASE FOR INSERTION SEQUENCE ELEMENT IS1111A"/>
    <property type="match status" value="1"/>
</dbReference>
<dbReference type="InterPro" id="IPR003346">
    <property type="entry name" value="Transposase_20"/>
</dbReference>
<feature type="domain" description="Transposase IS110-like N-terminal" evidence="1">
    <location>
        <begin position="7"/>
        <end position="159"/>
    </location>
</feature>
<protein>
    <submittedName>
        <fullName evidence="3">IS110 family transposase</fullName>
    </submittedName>
</protein>
<dbReference type="Pfam" id="PF01548">
    <property type="entry name" value="DEDD_Tnp_IS110"/>
    <property type="match status" value="1"/>
</dbReference>
<dbReference type="NCBIfam" id="NF033542">
    <property type="entry name" value="transpos_IS110"/>
    <property type="match status" value="1"/>
</dbReference>
<proteinExistence type="predicted"/>
<reference evidence="3 4" key="1">
    <citation type="submission" date="2018-08" db="EMBL/GenBank/DDBJ databases">
        <title>A genome reference for cultivated species of the human gut microbiota.</title>
        <authorList>
            <person name="Zou Y."/>
            <person name="Xue W."/>
            <person name="Luo G."/>
        </authorList>
    </citation>
    <scope>NUCLEOTIDE SEQUENCE [LARGE SCALE GENOMIC DNA]</scope>
    <source>
        <strain evidence="3 4">TF05-18</strain>
    </source>
</reference>
<sequence length="348" mass="40345">MKNKSFVGIDISKNVIDVSIFREDTNIKMFPHEVFNNTRKGFGDMCSWLKKSRVVLSQALFGMEFTGCYSLDLEKFLTSKNYSFCMLSTRIVKHHPMGTIDKRDKNDSAKIADFLYRYDGTECAKPYKLPSKAMQQLKQLVNERKFLVEQRTNFMNRMQMFETKEDSAMYESYIKKLNHDIEKIDQEECELMSKEEDVFDTFQNLLTIPGIGFVNATNIIAITRNFTAFDTARQYARYVGVAPCSHTSGTSVKWRARPSAHCNGQVKADLSMAALRAVEYDVEMQMFYNRKLGGRKDSDTKRKALNAVKFKLIRRMFAIGKQKRKWEVLNTSDDRKNLHIEKSKASEL</sequence>
<evidence type="ECO:0000259" key="2">
    <source>
        <dbReference type="Pfam" id="PF02371"/>
    </source>
</evidence>
<name>A0A3E4SY79_PHOVU</name>
<accession>A0A3E4SY79</accession>
<dbReference type="InterPro" id="IPR047650">
    <property type="entry name" value="Transpos_IS110"/>
</dbReference>
<dbReference type="EMBL" id="QSSN01000022">
    <property type="protein sequence ID" value="RGL83821.1"/>
    <property type="molecule type" value="Genomic_DNA"/>
</dbReference>